<sequence>IRHIENSKNEVPLTSKIAKWAVQENITLSALRNLLSIIREIPGCNDVPKDPRTLLRTPSNIITTPIGCGTYYYFGIEKTLNLFCINHNINIQSNEEFLIAVNIDGLPLSKSSNSSFWPILCSVKSIKILIKHVFLIALYHGSEKPTNEFFKDFVNECVYLSTNGILINSFRYTFRIFMLICDTPAKSFALSIKNHTGYFSCTKSTLTDNSFRTMAQSEHHIDRSMLLDIPNFNMIDNVPIDYMHNLLLGGMKRLLCHKRYGWIYGKPPHKLRFRDINKISENLLRLKPYIPCEFSRKTRSIFECKRYKATEFRLFLLYAGPIILKEVLPSKIYNHFITLSLASSIMVSQYYSKSENYVLYAHNLMKHFVCQSIKIYGPDFVSHNIHNFLHLSECVTLYGSLDNFSAFPFENYMQYLKKKVRKSAQPLQQVIRRVIEEDNNTECMNIINNDSIKLRTEHFNGPLTNNCTSPQYMQAQTNYYCLNISKMSDRFVELKNKLIIEVKNIASYENSVYLIGYRYSKRDSFYLKPCLSSLFDIQYIEKENDLLETWNIDFIKRKLVVLPYKHKFVSFPLLHM</sequence>
<dbReference type="EMBL" id="KQ977828">
    <property type="protein sequence ID" value="KYM99412.1"/>
    <property type="molecule type" value="Genomic_DNA"/>
</dbReference>
<dbReference type="STRING" id="456900.A0A151IF13"/>
<feature type="domain" description="DUF4218" evidence="1">
    <location>
        <begin position="365"/>
        <end position="447"/>
    </location>
</feature>
<dbReference type="InterPro" id="IPR025452">
    <property type="entry name" value="DUF4218"/>
</dbReference>
<name>A0A151IF13_9HYME</name>
<dbReference type="Proteomes" id="UP000078542">
    <property type="component" value="Unassembled WGS sequence"/>
</dbReference>
<dbReference type="PANTHER" id="PTHR33053">
    <property type="entry name" value="PROTEIN, PUTATIVE-RELATED"/>
    <property type="match status" value="1"/>
</dbReference>
<reference evidence="2 3" key="1">
    <citation type="submission" date="2016-03" db="EMBL/GenBank/DDBJ databases">
        <title>Cyphomyrmex costatus WGS genome.</title>
        <authorList>
            <person name="Nygaard S."/>
            <person name="Hu H."/>
            <person name="Boomsma J."/>
            <person name="Zhang G."/>
        </authorList>
    </citation>
    <scope>NUCLEOTIDE SEQUENCE [LARGE SCALE GENOMIC DNA]</scope>
    <source>
        <strain evidence="2">MS0001</strain>
        <tissue evidence="2">Whole body</tissue>
    </source>
</reference>
<evidence type="ECO:0000313" key="3">
    <source>
        <dbReference type="Proteomes" id="UP000078542"/>
    </source>
</evidence>
<feature type="non-terminal residue" evidence="2">
    <location>
        <position position="1"/>
    </location>
</feature>
<keyword evidence="3" id="KW-1185">Reference proteome</keyword>
<organism evidence="2 3">
    <name type="scientific">Cyphomyrmex costatus</name>
    <dbReference type="NCBI Taxonomy" id="456900"/>
    <lineage>
        <taxon>Eukaryota</taxon>
        <taxon>Metazoa</taxon>
        <taxon>Ecdysozoa</taxon>
        <taxon>Arthropoda</taxon>
        <taxon>Hexapoda</taxon>
        <taxon>Insecta</taxon>
        <taxon>Pterygota</taxon>
        <taxon>Neoptera</taxon>
        <taxon>Endopterygota</taxon>
        <taxon>Hymenoptera</taxon>
        <taxon>Apocrita</taxon>
        <taxon>Aculeata</taxon>
        <taxon>Formicoidea</taxon>
        <taxon>Formicidae</taxon>
        <taxon>Myrmicinae</taxon>
        <taxon>Cyphomyrmex</taxon>
    </lineage>
</organism>
<dbReference type="AlphaFoldDB" id="A0A151IF13"/>
<protein>
    <recommendedName>
        <fullName evidence="1">DUF4218 domain-containing protein</fullName>
    </recommendedName>
</protein>
<proteinExistence type="predicted"/>
<evidence type="ECO:0000313" key="2">
    <source>
        <dbReference type="EMBL" id="KYM99412.1"/>
    </source>
</evidence>
<accession>A0A151IF13</accession>
<gene>
    <name evidence="2" type="ORF">ALC62_09843</name>
</gene>
<evidence type="ECO:0000259" key="1">
    <source>
        <dbReference type="Pfam" id="PF13960"/>
    </source>
</evidence>
<dbReference type="Pfam" id="PF13960">
    <property type="entry name" value="DUF4218"/>
    <property type="match status" value="1"/>
</dbReference>